<feature type="compositionally biased region" description="Polar residues" evidence="4">
    <location>
        <begin position="210"/>
        <end position="220"/>
    </location>
</feature>
<dbReference type="PANTHER" id="PTHR45626">
    <property type="entry name" value="TRANSCRIPTION TERMINATION FACTOR 2-RELATED"/>
    <property type="match status" value="1"/>
</dbReference>
<evidence type="ECO:0000259" key="5">
    <source>
        <dbReference type="PROSITE" id="PS51192"/>
    </source>
</evidence>
<feature type="compositionally biased region" description="Polar residues" evidence="4">
    <location>
        <begin position="50"/>
        <end position="63"/>
    </location>
</feature>
<feature type="compositionally biased region" description="Low complexity" evidence="4">
    <location>
        <begin position="64"/>
        <end position="73"/>
    </location>
</feature>
<evidence type="ECO:0000256" key="1">
    <source>
        <dbReference type="ARBA" id="ARBA00022741"/>
    </source>
</evidence>
<keyword evidence="1" id="KW-0547">Nucleotide-binding</keyword>
<proteinExistence type="predicted"/>
<dbReference type="InterPro" id="IPR038718">
    <property type="entry name" value="SNF2-like_sf"/>
</dbReference>
<keyword evidence="2" id="KW-0378">Hydrolase</keyword>
<feature type="region of interest" description="Disordered" evidence="4">
    <location>
        <begin position="21"/>
        <end position="123"/>
    </location>
</feature>
<dbReference type="GO" id="GO:0008094">
    <property type="term" value="F:ATP-dependent activity, acting on DNA"/>
    <property type="evidence" value="ECO:0007669"/>
    <property type="project" value="TreeGrafter"/>
</dbReference>
<dbReference type="Proteomes" id="UP000053660">
    <property type="component" value="Unassembled WGS sequence"/>
</dbReference>
<feature type="compositionally biased region" description="Polar residues" evidence="4">
    <location>
        <begin position="98"/>
        <end position="123"/>
    </location>
</feature>
<feature type="compositionally biased region" description="Basic and acidic residues" evidence="4">
    <location>
        <begin position="161"/>
        <end position="171"/>
    </location>
</feature>
<sequence length="762" mass="86038">MSDSRSFREYRNKSAVMEYKLQLSDDDSVSSLVDDSDPFEEPPDDRSSAKHVSNSSVHTSSIKASFVSEASASSDEEVSASPNGKGDSDSEQEILVSPTPTASTDSDLEMMSSQRTQLPFASTPRTVAKEFDLANRPRDRIHRVEVEDEEVIESIGASPNARDETSSRGEDEVVEESVVGQTGDDDIIVLDSTSDEDDGKDTKTKDASVHDQQSTAKTPSITSTVECEIITLSSDDEQESKKCVENSRPPTLSPVQFIREVQVVEPSSKYKDHSTSSLEEKRSNAQKLLLKRLNLPDGGARLEKQILELGDELERRRTASAERPDHVDTEIHDITNAVQQLQVNPEQINRRQLNINDVLRDEYRPVARAIQEKAIQELHNALMSQPDQTQFAETPEGLTCPLKEHQKSGLTWLLWRESLAPRGGILGRRVSFISTADEMGLGKTLSMISLIVHAKAERKRRRKEGEDQEDKERRQRIKASGMIASNATLIVAPAALIYHWEAEIKQRCDEGLLKTVIYHQNRKNLGLESPVVAVEVLTRSACADARKSSMLERIHWARIVLDEAHQIKNRKTKSSKAVCRLEADARWCVTGTPLHNNLWDLYSLIRFLRVDNFSEERYWKDYVTTSSKKSAERLNLLMKTFVLRREKSFISTMSNKPLVELPPKKSEEHFIEFEASERKAYDIMFQASRLHVQQLLTEEEQEGRPFRRWTKQKPSEAVPPARNPFLGAAASGANSNFQKMGCMLVLLLRLRQACLHFSLTKN</sequence>
<dbReference type="PANTHER" id="PTHR45626:SF50">
    <property type="entry name" value="TRANSCRIPTION TERMINATION FACTOR 2"/>
    <property type="match status" value="1"/>
</dbReference>
<feature type="region of interest" description="Disordered" evidence="4">
    <location>
        <begin position="458"/>
        <end position="478"/>
    </location>
</feature>
<feature type="domain" description="Helicase ATP-binding" evidence="5">
    <location>
        <begin position="436"/>
        <end position="611"/>
    </location>
</feature>
<dbReference type="GO" id="GO:0005634">
    <property type="term" value="C:nucleus"/>
    <property type="evidence" value="ECO:0007669"/>
    <property type="project" value="TreeGrafter"/>
</dbReference>
<accession>A0A0B1T8P4</accession>
<dbReference type="InterPro" id="IPR000330">
    <property type="entry name" value="SNF2_N"/>
</dbReference>
<dbReference type="SUPFAM" id="SSF52540">
    <property type="entry name" value="P-loop containing nucleoside triphosphate hydrolases"/>
    <property type="match status" value="1"/>
</dbReference>
<feature type="compositionally biased region" description="Acidic residues" evidence="4">
    <location>
        <begin position="24"/>
        <end position="43"/>
    </location>
</feature>
<dbReference type="CDD" id="cd18008">
    <property type="entry name" value="DEXDc_SHPRH-like"/>
    <property type="match status" value="1"/>
</dbReference>
<evidence type="ECO:0000256" key="4">
    <source>
        <dbReference type="SAM" id="MobiDB-lite"/>
    </source>
</evidence>
<keyword evidence="3" id="KW-0067">ATP-binding</keyword>
<dbReference type="InterPro" id="IPR027417">
    <property type="entry name" value="P-loop_NTPase"/>
</dbReference>
<organism evidence="6 7">
    <name type="scientific">Oesophagostomum dentatum</name>
    <name type="common">Nodular worm</name>
    <dbReference type="NCBI Taxonomy" id="61180"/>
    <lineage>
        <taxon>Eukaryota</taxon>
        <taxon>Metazoa</taxon>
        <taxon>Ecdysozoa</taxon>
        <taxon>Nematoda</taxon>
        <taxon>Chromadorea</taxon>
        <taxon>Rhabditida</taxon>
        <taxon>Rhabditina</taxon>
        <taxon>Rhabditomorpha</taxon>
        <taxon>Strongyloidea</taxon>
        <taxon>Strongylidae</taxon>
        <taxon>Oesophagostomum</taxon>
    </lineage>
</organism>
<gene>
    <name evidence="6" type="ORF">OESDEN_07986</name>
</gene>
<dbReference type="Gene3D" id="3.40.50.10810">
    <property type="entry name" value="Tandem AAA-ATPase domain"/>
    <property type="match status" value="1"/>
</dbReference>
<feature type="non-terminal residue" evidence="6">
    <location>
        <position position="762"/>
    </location>
</feature>
<evidence type="ECO:0000313" key="6">
    <source>
        <dbReference type="EMBL" id="KHJ92137.1"/>
    </source>
</evidence>
<keyword evidence="7" id="KW-1185">Reference proteome</keyword>
<feature type="region of interest" description="Disordered" evidence="4">
    <location>
        <begin position="142"/>
        <end position="220"/>
    </location>
</feature>
<evidence type="ECO:0000256" key="3">
    <source>
        <dbReference type="ARBA" id="ARBA00022840"/>
    </source>
</evidence>
<dbReference type="InterPro" id="IPR050628">
    <property type="entry name" value="SNF2_RAD54_helicase_TF"/>
</dbReference>
<dbReference type="PROSITE" id="PS51192">
    <property type="entry name" value="HELICASE_ATP_BIND_1"/>
    <property type="match status" value="1"/>
</dbReference>
<reference evidence="6 7" key="1">
    <citation type="submission" date="2014-03" db="EMBL/GenBank/DDBJ databases">
        <title>Draft genome of the hookworm Oesophagostomum dentatum.</title>
        <authorList>
            <person name="Mitreva M."/>
        </authorList>
    </citation>
    <scope>NUCLEOTIDE SEQUENCE [LARGE SCALE GENOMIC DNA]</scope>
    <source>
        <strain evidence="6 7">OD-Hann</strain>
    </source>
</reference>
<dbReference type="InterPro" id="IPR014001">
    <property type="entry name" value="Helicase_ATP-bd"/>
</dbReference>
<dbReference type="AlphaFoldDB" id="A0A0B1T8P4"/>
<evidence type="ECO:0000256" key="2">
    <source>
        <dbReference type="ARBA" id="ARBA00022801"/>
    </source>
</evidence>
<evidence type="ECO:0000313" key="7">
    <source>
        <dbReference type="Proteomes" id="UP000053660"/>
    </source>
</evidence>
<protein>
    <submittedName>
        <fullName evidence="6">Protein, SNF2 family</fullName>
    </submittedName>
</protein>
<dbReference type="GO" id="GO:0005524">
    <property type="term" value="F:ATP binding"/>
    <property type="evidence" value="ECO:0007669"/>
    <property type="project" value="UniProtKB-KW"/>
</dbReference>
<dbReference type="OrthoDB" id="423559at2759"/>
<dbReference type="Pfam" id="PF00176">
    <property type="entry name" value="SNF2-rel_dom"/>
    <property type="match status" value="1"/>
</dbReference>
<dbReference type="EMBL" id="KN551541">
    <property type="protein sequence ID" value="KHJ92137.1"/>
    <property type="molecule type" value="Genomic_DNA"/>
</dbReference>
<feature type="compositionally biased region" description="Basic and acidic residues" evidence="4">
    <location>
        <begin position="200"/>
        <end position="209"/>
    </location>
</feature>
<feature type="compositionally biased region" description="Acidic residues" evidence="4">
    <location>
        <begin position="183"/>
        <end position="199"/>
    </location>
</feature>
<dbReference type="SMART" id="SM00487">
    <property type="entry name" value="DEXDc"/>
    <property type="match status" value="1"/>
</dbReference>
<dbReference type="GO" id="GO:0016787">
    <property type="term" value="F:hydrolase activity"/>
    <property type="evidence" value="ECO:0007669"/>
    <property type="project" value="UniProtKB-KW"/>
</dbReference>
<name>A0A0B1T8P4_OESDE</name>
<dbReference type="GO" id="GO:0006281">
    <property type="term" value="P:DNA repair"/>
    <property type="evidence" value="ECO:0007669"/>
    <property type="project" value="TreeGrafter"/>
</dbReference>